<evidence type="ECO:0000256" key="1">
    <source>
        <dbReference type="SAM" id="MobiDB-lite"/>
    </source>
</evidence>
<feature type="region of interest" description="Disordered" evidence="1">
    <location>
        <begin position="25"/>
        <end position="58"/>
    </location>
</feature>
<comment type="caution">
    <text evidence="2">The sequence shown here is derived from an EMBL/GenBank/DDBJ whole genome shotgun (WGS) entry which is preliminary data.</text>
</comment>
<dbReference type="EMBL" id="JXTB01000026">
    <property type="protein sequence ID" value="PON74955.1"/>
    <property type="molecule type" value="Genomic_DNA"/>
</dbReference>
<gene>
    <name evidence="2" type="ORF">PanWU01x14_046720</name>
</gene>
<proteinExistence type="predicted"/>
<name>A0A2P5DNU0_PARAD</name>
<evidence type="ECO:0000313" key="3">
    <source>
        <dbReference type="Proteomes" id="UP000237105"/>
    </source>
</evidence>
<keyword evidence="3" id="KW-1185">Reference proteome</keyword>
<dbReference type="AlphaFoldDB" id="A0A2P5DNU0"/>
<protein>
    <submittedName>
        <fullName evidence="2">Uncharacterized protein</fullName>
    </submittedName>
</protein>
<organism evidence="2 3">
    <name type="scientific">Parasponia andersonii</name>
    <name type="common">Sponia andersonii</name>
    <dbReference type="NCBI Taxonomy" id="3476"/>
    <lineage>
        <taxon>Eukaryota</taxon>
        <taxon>Viridiplantae</taxon>
        <taxon>Streptophyta</taxon>
        <taxon>Embryophyta</taxon>
        <taxon>Tracheophyta</taxon>
        <taxon>Spermatophyta</taxon>
        <taxon>Magnoliopsida</taxon>
        <taxon>eudicotyledons</taxon>
        <taxon>Gunneridae</taxon>
        <taxon>Pentapetalae</taxon>
        <taxon>rosids</taxon>
        <taxon>fabids</taxon>
        <taxon>Rosales</taxon>
        <taxon>Cannabaceae</taxon>
        <taxon>Parasponia</taxon>
    </lineage>
</organism>
<evidence type="ECO:0000313" key="2">
    <source>
        <dbReference type="EMBL" id="PON74955.1"/>
    </source>
</evidence>
<accession>A0A2P5DNU0</accession>
<reference evidence="3" key="1">
    <citation type="submission" date="2016-06" db="EMBL/GenBank/DDBJ databases">
        <title>Parallel loss of symbiosis genes in relatives of nitrogen-fixing non-legume Parasponia.</title>
        <authorList>
            <person name="Van Velzen R."/>
            <person name="Holmer R."/>
            <person name="Bu F."/>
            <person name="Rutten L."/>
            <person name="Van Zeijl A."/>
            <person name="Liu W."/>
            <person name="Santuari L."/>
            <person name="Cao Q."/>
            <person name="Sharma T."/>
            <person name="Shen D."/>
            <person name="Roswanjaya Y."/>
            <person name="Wardhani T."/>
            <person name="Kalhor M.S."/>
            <person name="Jansen J."/>
            <person name="Van den Hoogen J."/>
            <person name="Gungor B."/>
            <person name="Hartog M."/>
            <person name="Hontelez J."/>
            <person name="Verver J."/>
            <person name="Yang W.-C."/>
            <person name="Schijlen E."/>
            <person name="Repin R."/>
            <person name="Schilthuizen M."/>
            <person name="Schranz E."/>
            <person name="Heidstra R."/>
            <person name="Miyata K."/>
            <person name="Fedorova E."/>
            <person name="Kohlen W."/>
            <person name="Bisseling T."/>
            <person name="Smit S."/>
            <person name="Geurts R."/>
        </authorList>
    </citation>
    <scope>NUCLEOTIDE SEQUENCE [LARGE SCALE GENOMIC DNA]</scope>
    <source>
        <strain evidence="3">cv. WU1-14</strain>
    </source>
</reference>
<sequence length="109" mass="12722">MSPYDRIVVEYMHWFFNETNGTWSYKGPEKPGDPSVPIETHDYGDTEEGDLSTTHATPPTFNFEEAFQLMNACLDTLAVDFNTFKEDHRRQIQALQDSQQAQFDRLFEH</sequence>
<dbReference type="Proteomes" id="UP000237105">
    <property type="component" value="Unassembled WGS sequence"/>
</dbReference>